<feature type="chain" id="PRO_5040540052" description="Carboxylic ester hydrolase" evidence="3">
    <location>
        <begin position="20"/>
        <end position="440"/>
    </location>
</feature>
<dbReference type="SUPFAM" id="SSF53474">
    <property type="entry name" value="alpha/beta-Hydrolases"/>
    <property type="match status" value="1"/>
</dbReference>
<evidence type="ECO:0000256" key="2">
    <source>
        <dbReference type="ARBA" id="ARBA00022801"/>
    </source>
</evidence>
<dbReference type="OrthoDB" id="408631at2759"/>
<keyword evidence="2 3" id="KW-0378">Hydrolase</keyword>
<evidence type="ECO:0000256" key="1">
    <source>
        <dbReference type="ARBA" id="ARBA00005964"/>
    </source>
</evidence>
<evidence type="ECO:0000256" key="3">
    <source>
        <dbReference type="RuleBase" id="RU361235"/>
    </source>
</evidence>
<feature type="domain" description="Carboxylesterase type B" evidence="4">
    <location>
        <begin position="41"/>
        <end position="165"/>
    </location>
</feature>
<dbReference type="PROSITE" id="PS00122">
    <property type="entry name" value="CARBOXYLESTERASE_B_1"/>
    <property type="match status" value="1"/>
</dbReference>
<dbReference type="InterPro" id="IPR019826">
    <property type="entry name" value="Carboxylesterase_B_AS"/>
</dbReference>
<comment type="similarity">
    <text evidence="1 3">Belongs to the type-B carboxylesterase/lipase family.</text>
</comment>
<evidence type="ECO:0000313" key="6">
    <source>
        <dbReference type="Proteomes" id="UP000717328"/>
    </source>
</evidence>
<dbReference type="Pfam" id="PF00135">
    <property type="entry name" value="COesterase"/>
    <property type="match status" value="2"/>
</dbReference>
<dbReference type="EC" id="3.1.1.-" evidence="3"/>
<gene>
    <name evidence="5" type="ORF">H0H81_009591</name>
</gene>
<dbReference type="InterPro" id="IPR002018">
    <property type="entry name" value="CarbesteraseB"/>
</dbReference>
<feature type="domain" description="Carboxylesterase type B" evidence="4">
    <location>
        <begin position="193"/>
        <end position="368"/>
    </location>
</feature>
<reference evidence="5" key="2">
    <citation type="submission" date="2021-10" db="EMBL/GenBank/DDBJ databases">
        <title>Phylogenomics reveals ancestral predisposition of the termite-cultivated fungus Termitomyces towards a domesticated lifestyle.</title>
        <authorList>
            <person name="Auxier B."/>
            <person name="Grum-Grzhimaylo A."/>
            <person name="Cardenas M.E."/>
            <person name="Lodge J.D."/>
            <person name="Laessoe T."/>
            <person name="Pedersen O."/>
            <person name="Smith M.E."/>
            <person name="Kuyper T.W."/>
            <person name="Franco-Molano E.A."/>
            <person name="Baroni T.J."/>
            <person name="Aanen D.K."/>
        </authorList>
    </citation>
    <scope>NUCLEOTIDE SEQUENCE</scope>
    <source>
        <strain evidence="5">D49</strain>
    </source>
</reference>
<evidence type="ECO:0000259" key="4">
    <source>
        <dbReference type="Pfam" id="PF00135"/>
    </source>
</evidence>
<dbReference type="Gene3D" id="3.40.50.1820">
    <property type="entry name" value="alpha/beta hydrolase"/>
    <property type="match status" value="1"/>
</dbReference>
<reference evidence="5" key="1">
    <citation type="submission" date="2021-02" db="EMBL/GenBank/DDBJ databases">
        <authorList>
            <person name="Nieuwenhuis M."/>
            <person name="Van De Peppel L.J.J."/>
        </authorList>
    </citation>
    <scope>NUCLEOTIDE SEQUENCE</scope>
    <source>
        <strain evidence="5">D49</strain>
    </source>
</reference>
<comment type="caution">
    <text evidence="5">The sequence shown here is derived from an EMBL/GenBank/DDBJ whole genome shotgun (WGS) entry which is preliminary data.</text>
</comment>
<sequence>MVSLSLLLLSLGWIASSAAVFEPKVRLGRCTLVGDDIKGLKQEFFGGIPYAEPPVGKLRLKPPVLKTRLEAQSFDARFFGPACLQDGLPLDSVSENCLTINIFRPAGLAPEAGLPVLFWVYGGGFDSGASSIYNGSGIVAQSVARGTPVIYVNFNYRLGPLGFPQGQEGKNIDLVSRGKFQSIPSANDKKALNLAMKDQLTALQWVQENIGLFGGDKNKVTVFGQSAGAIMTSILLLNSPIAQYARAAILQSGSPSTALTFNAARRETEWQKFVTAVPSCTITAKSGRTFDCLQKANSSDILKGVLSARSNAGELFPYDPTLDGPDGLFPELPSQFYARGKFARIPTIAGTTLDEGTIFTPRTIGTESQIRDYIIANYSPPAVTVQTLAKTADELLRLYPNDPAQGSPFNTGSETFGLSPVYKQTAALREASPLSSFSLF</sequence>
<protein>
    <recommendedName>
        <fullName evidence="3">Carboxylic ester hydrolase</fullName>
        <ecNumber evidence="3">3.1.1.-</ecNumber>
    </recommendedName>
</protein>
<organism evidence="5 6">
    <name type="scientific">Sphagnurus paluster</name>
    <dbReference type="NCBI Taxonomy" id="117069"/>
    <lineage>
        <taxon>Eukaryota</taxon>
        <taxon>Fungi</taxon>
        <taxon>Dikarya</taxon>
        <taxon>Basidiomycota</taxon>
        <taxon>Agaricomycotina</taxon>
        <taxon>Agaricomycetes</taxon>
        <taxon>Agaricomycetidae</taxon>
        <taxon>Agaricales</taxon>
        <taxon>Tricholomatineae</taxon>
        <taxon>Lyophyllaceae</taxon>
        <taxon>Sphagnurus</taxon>
    </lineage>
</organism>
<proteinExistence type="inferred from homology"/>
<evidence type="ECO:0000313" key="5">
    <source>
        <dbReference type="EMBL" id="KAG5635942.1"/>
    </source>
</evidence>
<keyword evidence="6" id="KW-1185">Reference proteome</keyword>
<dbReference type="AlphaFoldDB" id="A0A9P7FPB8"/>
<feature type="signal peptide" evidence="3">
    <location>
        <begin position="1"/>
        <end position="19"/>
    </location>
</feature>
<dbReference type="Proteomes" id="UP000717328">
    <property type="component" value="Unassembled WGS sequence"/>
</dbReference>
<dbReference type="InterPro" id="IPR029058">
    <property type="entry name" value="AB_hydrolase_fold"/>
</dbReference>
<dbReference type="GO" id="GO:0016787">
    <property type="term" value="F:hydrolase activity"/>
    <property type="evidence" value="ECO:0007669"/>
    <property type="project" value="UniProtKB-KW"/>
</dbReference>
<dbReference type="EMBL" id="JABCKI010005998">
    <property type="protein sequence ID" value="KAG5635942.1"/>
    <property type="molecule type" value="Genomic_DNA"/>
</dbReference>
<accession>A0A9P7FPB8</accession>
<name>A0A9P7FPB8_9AGAR</name>
<dbReference type="PANTHER" id="PTHR11559">
    <property type="entry name" value="CARBOXYLESTERASE"/>
    <property type="match status" value="1"/>
</dbReference>
<keyword evidence="3" id="KW-0732">Signal</keyword>
<dbReference type="InterPro" id="IPR050309">
    <property type="entry name" value="Type-B_Carboxylest/Lipase"/>
</dbReference>